<evidence type="ECO:0000256" key="3">
    <source>
        <dbReference type="ARBA" id="ARBA00022741"/>
    </source>
</evidence>
<dbReference type="InterPro" id="IPR003439">
    <property type="entry name" value="ABC_transporter-like_ATP-bd"/>
</dbReference>
<dbReference type="PANTHER" id="PTHR43553">
    <property type="entry name" value="HEAVY METAL TRANSPORTER"/>
    <property type="match status" value="1"/>
</dbReference>
<dbReference type="InterPro" id="IPR027417">
    <property type="entry name" value="P-loop_NTPase"/>
</dbReference>
<keyword evidence="4 6" id="KW-0067">ATP-binding</keyword>
<gene>
    <name evidence="6" type="ORF">AABD04_17455</name>
</gene>
<reference evidence="6 7" key="1">
    <citation type="submission" date="2024-03" db="EMBL/GenBank/DDBJ databases">
        <title>Rhodococcus navarretei sp. nov. and Pseudarthrobacter quantumdoti sp. nov., two new species with the ability to biosynthesize Quantum Dots isolated from soil samples at Union Glacier, Antarctica.</title>
        <authorList>
            <person name="Vargas M."/>
        </authorList>
    </citation>
    <scope>NUCLEOTIDE SEQUENCE [LARGE SCALE GENOMIC DNA]</scope>
    <source>
        <strain evidence="6 7">EXRC-4A-4</strain>
    </source>
</reference>
<dbReference type="Pfam" id="PF00005">
    <property type="entry name" value="ABC_tran"/>
    <property type="match status" value="1"/>
</dbReference>
<feature type="domain" description="ABC transporter" evidence="5">
    <location>
        <begin position="2"/>
        <end position="204"/>
    </location>
</feature>
<dbReference type="RefSeq" id="WP_335742272.1">
    <property type="nucleotide sequence ID" value="NZ_JBBPCN010000001.1"/>
</dbReference>
<evidence type="ECO:0000259" key="5">
    <source>
        <dbReference type="PROSITE" id="PS50893"/>
    </source>
</evidence>
<evidence type="ECO:0000313" key="6">
    <source>
        <dbReference type="EMBL" id="MEK8072635.1"/>
    </source>
</evidence>
<dbReference type="GO" id="GO:0005524">
    <property type="term" value="F:ATP binding"/>
    <property type="evidence" value="ECO:0007669"/>
    <property type="project" value="UniProtKB-KW"/>
</dbReference>
<sequence length="204" mass="21693">MIEARNVTVTYDDTAVLKQVSVTITPGTTTGITGPSGVGKTTLLGVLAGLVQPHTGTVTWDAQARPMRGSIALLAQHPRLVCNPRWTLGAIVAEPAAIRRKSIDVEAVCDRVGLDTALLRRFPAQVSDGQLQRACLARILVQQPLYILCDEPTSMLDPIATRDVMRLLTALAADGAGLAVVSHDRAVIDALAPEHLELRAHIAS</sequence>
<proteinExistence type="inferred from homology"/>
<dbReference type="SMART" id="SM00382">
    <property type="entry name" value="AAA"/>
    <property type="match status" value="1"/>
</dbReference>
<comment type="similarity">
    <text evidence="1">Belongs to the ABC transporter superfamily.</text>
</comment>
<evidence type="ECO:0000256" key="4">
    <source>
        <dbReference type="ARBA" id="ARBA00022840"/>
    </source>
</evidence>
<dbReference type="InterPro" id="IPR003593">
    <property type="entry name" value="AAA+_ATPase"/>
</dbReference>
<evidence type="ECO:0000313" key="7">
    <source>
        <dbReference type="Proteomes" id="UP001456513"/>
    </source>
</evidence>
<dbReference type="PROSITE" id="PS50893">
    <property type="entry name" value="ABC_TRANSPORTER_2"/>
    <property type="match status" value="1"/>
</dbReference>
<organism evidence="6 7">
    <name type="scientific">Rhodococcus navarretei</name>
    <dbReference type="NCBI Taxonomy" id="3128981"/>
    <lineage>
        <taxon>Bacteria</taxon>
        <taxon>Bacillati</taxon>
        <taxon>Actinomycetota</taxon>
        <taxon>Actinomycetes</taxon>
        <taxon>Mycobacteriales</taxon>
        <taxon>Nocardiaceae</taxon>
        <taxon>Rhodococcus</taxon>
    </lineage>
</organism>
<name>A0ABU9CZ55_9NOCA</name>
<evidence type="ECO:0000256" key="2">
    <source>
        <dbReference type="ARBA" id="ARBA00022448"/>
    </source>
</evidence>
<keyword evidence="3" id="KW-0547">Nucleotide-binding</keyword>
<evidence type="ECO:0000256" key="1">
    <source>
        <dbReference type="ARBA" id="ARBA00005417"/>
    </source>
</evidence>
<comment type="caution">
    <text evidence="6">The sequence shown here is derived from an EMBL/GenBank/DDBJ whole genome shotgun (WGS) entry which is preliminary data.</text>
</comment>
<dbReference type="Proteomes" id="UP001456513">
    <property type="component" value="Unassembled WGS sequence"/>
</dbReference>
<protein>
    <submittedName>
        <fullName evidence="6">ATP-binding cassette domain-containing protein</fullName>
    </submittedName>
</protein>
<keyword evidence="2" id="KW-0813">Transport</keyword>
<accession>A0ABU9CZ55</accession>
<dbReference type="EMBL" id="JBBPCN010000001">
    <property type="protein sequence ID" value="MEK8072635.1"/>
    <property type="molecule type" value="Genomic_DNA"/>
</dbReference>
<dbReference type="Gene3D" id="3.40.50.300">
    <property type="entry name" value="P-loop containing nucleotide triphosphate hydrolases"/>
    <property type="match status" value="1"/>
</dbReference>
<dbReference type="InterPro" id="IPR050095">
    <property type="entry name" value="ECF_ABC_transporter_ATP-bd"/>
</dbReference>
<dbReference type="SUPFAM" id="SSF52540">
    <property type="entry name" value="P-loop containing nucleoside triphosphate hydrolases"/>
    <property type="match status" value="1"/>
</dbReference>
<keyword evidence="7" id="KW-1185">Reference proteome</keyword>